<dbReference type="EMBL" id="JAUEPT010000001">
    <property type="protein sequence ID" value="KAK0456924.1"/>
    <property type="molecule type" value="Genomic_DNA"/>
</dbReference>
<protein>
    <submittedName>
        <fullName evidence="2">Uncharacterized protein</fullName>
    </submittedName>
</protein>
<comment type="caution">
    <text evidence="2">The sequence shown here is derived from an EMBL/GenBank/DDBJ whole genome shotgun (WGS) entry which is preliminary data.</text>
</comment>
<feature type="region of interest" description="Disordered" evidence="1">
    <location>
        <begin position="1"/>
        <end position="40"/>
    </location>
</feature>
<evidence type="ECO:0000313" key="2">
    <source>
        <dbReference type="EMBL" id="KAK0456924.1"/>
    </source>
</evidence>
<reference evidence="2" key="1">
    <citation type="submission" date="2023-06" db="EMBL/GenBank/DDBJ databases">
        <authorList>
            <consortium name="Lawrence Berkeley National Laboratory"/>
            <person name="Ahrendt S."/>
            <person name="Sahu N."/>
            <person name="Indic B."/>
            <person name="Wong-Bajracharya J."/>
            <person name="Merenyi Z."/>
            <person name="Ke H.-M."/>
            <person name="Monk M."/>
            <person name="Kocsube S."/>
            <person name="Drula E."/>
            <person name="Lipzen A."/>
            <person name="Balint B."/>
            <person name="Henrissat B."/>
            <person name="Andreopoulos B."/>
            <person name="Martin F.M."/>
            <person name="Harder C.B."/>
            <person name="Rigling D."/>
            <person name="Ford K.L."/>
            <person name="Foster G.D."/>
            <person name="Pangilinan J."/>
            <person name="Papanicolaou A."/>
            <person name="Barry K."/>
            <person name="LaButti K."/>
            <person name="Viragh M."/>
            <person name="Koriabine M."/>
            <person name="Yan M."/>
            <person name="Riley R."/>
            <person name="Champramary S."/>
            <person name="Plett K.L."/>
            <person name="Tsai I.J."/>
            <person name="Slot J."/>
            <person name="Sipos G."/>
            <person name="Plett J."/>
            <person name="Nagy L.G."/>
            <person name="Grigoriev I.V."/>
        </authorList>
    </citation>
    <scope>NUCLEOTIDE SEQUENCE</scope>
    <source>
        <strain evidence="2">FPL87.14</strain>
    </source>
</reference>
<name>A0AA39KBS0_9AGAR</name>
<evidence type="ECO:0000313" key="3">
    <source>
        <dbReference type="Proteomes" id="UP001175226"/>
    </source>
</evidence>
<accession>A0AA39KBS0</accession>
<gene>
    <name evidence="2" type="ORF">EV421DRAFT_1896116</name>
</gene>
<keyword evidence="3" id="KW-1185">Reference proteome</keyword>
<sequence>MLRTAGSKRAMNLKHYSVKRSKRQKMDNTAQCKSSSLADSDGAYCDSDISSLSNLSEDNNVPEMISDAILAKWLADRKKALEKRLRNLGQLAVQATKPLHGPYKKQGTTHDGYEDIASMFSRVSTRVGHDDMAREAENGDVVSNGSDSASVEEIVLSVDAENEACNSDIEADEHHDIAAEIIEDEEGLGPLLDIFSSSFRSDQLISTHHWLPANPCGLFHPPPTNEAIDKCI</sequence>
<proteinExistence type="predicted"/>
<dbReference type="Proteomes" id="UP001175226">
    <property type="component" value="Unassembled WGS sequence"/>
</dbReference>
<organism evidence="2 3">
    <name type="scientific">Armillaria borealis</name>
    <dbReference type="NCBI Taxonomy" id="47425"/>
    <lineage>
        <taxon>Eukaryota</taxon>
        <taxon>Fungi</taxon>
        <taxon>Dikarya</taxon>
        <taxon>Basidiomycota</taxon>
        <taxon>Agaricomycotina</taxon>
        <taxon>Agaricomycetes</taxon>
        <taxon>Agaricomycetidae</taxon>
        <taxon>Agaricales</taxon>
        <taxon>Marasmiineae</taxon>
        <taxon>Physalacriaceae</taxon>
        <taxon>Armillaria</taxon>
    </lineage>
</organism>
<dbReference type="AlphaFoldDB" id="A0AA39KBS0"/>
<feature type="compositionally biased region" description="Polar residues" evidence="1">
    <location>
        <begin position="27"/>
        <end position="38"/>
    </location>
</feature>
<evidence type="ECO:0000256" key="1">
    <source>
        <dbReference type="SAM" id="MobiDB-lite"/>
    </source>
</evidence>